<gene>
    <name evidence="2" type="ORF">TrCOL_g10082</name>
</gene>
<dbReference type="AlphaFoldDB" id="A0A9W7GGQ6"/>
<name>A0A9W7GGQ6_9STRA</name>
<reference evidence="3" key="1">
    <citation type="journal article" date="2023" name="Commun. Biol.">
        <title>Genome analysis of Parmales, the sister group of diatoms, reveals the evolutionary specialization of diatoms from phago-mixotrophs to photoautotrophs.</title>
        <authorList>
            <person name="Ban H."/>
            <person name="Sato S."/>
            <person name="Yoshikawa S."/>
            <person name="Yamada K."/>
            <person name="Nakamura Y."/>
            <person name="Ichinomiya M."/>
            <person name="Sato N."/>
            <person name="Blanc-Mathieu R."/>
            <person name="Endo H."/>
            <person name="Kuwata A."/>
            <person name="Ogata H."/>
        </authorList>
    </citation>
    <scope>NUCLEOTIDE SEQUENCE [LARGE SCALE GENOMIC DNA]</scope>
</reference>
<dbReference type="OrthoDB" id="192856at2759"/>
<proteinExistence type="predicted"/>
<sequence length="389" mass="44580">MSEDAIPYRQFHVLSLQPEHHDLIVSNHSAVKNSIKAIQQDMTETEILFHSRSLNESMEEDFVDKTATNVNKLSPVMYRKERDRRGRRRGGDTHGLGSWKGSRSREPRRHTHTHERYYKLRAIESREDRRYTEAIELHGASAAIQYQEKKHIWERIFNDAKEKQKKQSRQIRKLEKKDGQRGAGPLWAGANEPHLGPGTYDAMIGNIDQMVDDERVSLPVRASFKDSRKSERASFLGVGGLIDVVDDKEEVLNAFSKRSAVSTICKEGVLHTHKRPTNFNIKKCTARPSNKEEGLKPADFLRRIKARELKNTPKDFSMGVVPAAYDGSDHRPKTTHSIFSSKGKRGGDDSELGIKIDRLKDKSFASTGELYMRWKKENGIKVYSFIPKR</sequence>
<feature type="region of interest" description="Disordered" evidence="1">
    <location>
        <begin position="327"/>
        <end position="352"/>
    </location>
</feature>
<evidence type="ECO:0000313" key="2">
    <source>
        <dbReference type="EMBL" id="GMI45479.1"/>
    </source>
</evidence>
<comment type="caution">
    <text evidence="2">The sequence shown here is derived from an EMBL/GenBank/DDBJ whole genome shotgun (WGS) entry which is preliminary data.</text>
</comment>
<accession>A0A9W7GGQ6</accession>
<evidence type="ECO:0000313" key="3">
    <source>
        <dbReference type="Proteomes" id="UP001165065"/>
    </source>
</evidence>
<dbReference type="EMBL" id="BRYA01000249">
    <property type="protein sequence ID" value="GMI45479.1"/>
    <property type="molecule type" value="Genomic_DNA"/>
</dbReference>
<protein>
    <submittedName>
        <fullName evidence="2">Uncharacterized protein</fullName>
    </submittedName>
</protein>
<feature type="compositionally biased region" description="Basic and acidic residues" evidence="1">
    <location>
        <begin position="78"/>
        <end position="92"/>
    </location>
</feature>
<evidence type="ECO:0000256" key="1">
    <source>
        <dbReference type="SAM" id="MobiDB-lite"/>
    </source>
</evidence>
<organism evidence="2 3">
    <name type="scientific">Triparma columacea</name>
    <dbReference type="NCBI Taxonomy" id="722753"/>
    <lineage>
        <taxon>Eukaryota</taxon>
        <taxon>Sar</taxon>
        <taxon>Stramenopiles</taxon>
        <taxon>Ochrophyta</taxon>
        <taxon>Bolidophyceae</taxon>
        <taxon>Parmales</taxon>
        <taxon>Triparmaceae</taxon>
        <taxon>Triparma</taxon>
    </lineage>
</organism>
<feature type="region of interest" description="Disordered" evidence="1">
    <location>
        <begin position="78"/>
        <end position="113"/>
    </location>
</feature>
<feature type="region of interest" description="Disordered" evidence="1">
    <location>
        <begin position="164"/>
        <end position="194"/>
    </location>
</feature>
<dbReference type="Proteomes" id="UP001165065">
    <property type="component" value="Unassembled WGS sequence"/>
</dbReference>
<keyword evidence="3" id="KW-1185">Reference proteome</keyword>